<dbReference type="Pfam" id="PF03988">
    <property type="entry name" value="DUF347"/>
    <property type="match status" value="4"/>
</dbReference>
<dbReference type="RefSeq" id="WP_338501439.1">
    <property type="nucleotide sequence ID" value="NZ_CP145607.1"/>
</dbReference>
<feature type="transmembrane region" description="Helical" evidence="1">
    <location>
        <begin position="58"/>
        <end position="76"/>
    </location>
</feature>
<keyword evidence="1" id="KW-1133">Transmembrane helix</keyword>
<keyword evidence="3" id="KW-1185">Reference proteome</keyword>
<gene>
    <name evidence="2" type="ORF">V6R86_01565</name>
</gene>
<dbReference type="InterPro" id="IPR007136">
    <property type="entry name" value="DUF347"/>
</dbReference>
<proteinExistence type="predicted"/>
<organism evidence="2 3">
    <name type="scientific">Sphingomonas kaistensis</name>
    <dbReference type="NCBI Taxonomy" id="298708"/>
    <lineage>
        <taxon>Bacteria</taxon>
        <taxon>Pseudomonadati</taxon>
        <taxon>Pseudomonadota</taxon>
        <taxon>Alphaproteobacteria</taxon>
        <taxon>Sphingomonadales</taxon>
        <taxon>Sphingomonadaceae</taxon>
        <taxon>Sphingomonas</taxon>
    </lineage>
</organism>
<keyword evidence="1" id="KW-0812">Transmembrane</keyword>
<feature type="transmembrane region" description="Helical" evidence="1">
    <location>
        <begin position="206"/>
        <end position="226"/>
    </location>
</feature>
<accession>A0ABZ2FX48</accession>
<evidence type="ECO:0000256" key="1">
    <source>
        <dbReference type="SAM" id="Phobius"/>
    </source>
</evidence>
<protein>
    <recommendedName>
        <fullName evidence="4">Membrane-anchored protein</fullName>
    </recommendedName>
</protein>
<evidence type="ECO:0000313" key="3">
    <source>
        <dbReference type="Proteomes" id="UP001382935"/>
    </source>
</evidence>
<evidence type="ECO:0008006" key="4">
    <source>
        <dbReference type="Google" id="ProtNLM"/>
    </source>
</evidence>
<keyword evidence="1" id="KW-0472">Membrane</keyword>
<feature type="transmembrane region" description="Helical" evidence="1">
    <location>
        <begin position="238"/>
        <end position="258"/>
    </location>
</feature>
<sequence length="273" mass="28510">MRDDVADGAAGHVGKVPAVTLGFWVIKVLATTLGETGGDAVSMTWLGETTPNAGSSGFNGYLVGTAIFGFLLIALVSLQVRARRFNPWLYWATIIASTTAGTTLADFATRSIGLGYPGGSLLLFGLVLASLFTWHRALGSVDVNRIATAEAETFYWITITFSQTLGTALGDWVADGSLGYSGAALVFGGALAVLAALYFTTGISRVLLFWAAFILTRPLGATVGDFLDKPVAKGGLEFSRPLATAVLAGAILLLILVVPQRAGKHPQEKVAAQ</sequence>
<feature type="transmembrane region" description="Helical" evidence="1">
    <location>
        <begin position="180"/>
        <end position="199"/>
    </location>
</feature>
<dbReference type="Proteomes" id="UP001382935">
    <property type="component" value="Chromosome"/>
</dbReference>
<feature type="transmembrane region" description="Helical" evidence="1">
    <location>
        <begin position="154"/>
        <end position="174"/>
    </location>
</feature>
<reference evidence="2 3" key="1">
    <citation type="submission" date="2024-02" db="EMBL/GenBank/DDBJ databases">
        <title>Full genome sequence of Sphingomonas kaistensis.</title>
        <authorList>
            <person name="Poletto B.L."/>
            <person name="Silva G."/>
            <person name="Galante D."/>
            <person name="Campos K.R."/>
            <person name="Santos M.B.N."/>
            <person name="Sacchi C.T."/>
        </authorList>
    </citation>
    <scope>NUCLEOTIDE SEQUENCE [LARGE SCALE GENOMIC DNA]</scope>
    <source>
        <strain evidence="2 3">MA4R</strain>
    </source>
</reference>
<feature type="transmembrane region" description="Helical" evidence="1">
    <location>
        <begin position="114"/>
        <end position="134"/>
    </location>
</feature>
<evidence type="ECO:0000313" key="2">
    <source>
        <dbReference type="EMBL" id="WWM69417.1"/>
    </source>
</evidence>
<feature type="transmembrane region" description="Helical" evidence="1">
    <location>
        <begin position="88"/>
        <end position="108"/>
    </location>
</feature>
<dbReference type="EMBL" id="CP145607">
    <property type="protein sequence ID" value="WWM69417.1"/>
    <property type="molecule type" value="Genomic_DNA"/>
</dbReference>
<name>A0ABZ2FX48_9SPHN</name>